<gene>
    <name evidence="2" type="ORF">ACFQPC_08870</name>
</gene>
<comment type="caution">
    <text evidence="2">The sequence shown here is derived from an EMBL/GenBank/DDBJ whole genome shotgun (WGS) entry which is preliminary data.</text>
</comment>
<reference evidence="3" key="1">
    <citation type="journal article" date="2019" name="Int. J. Syst. Evol. Microbiol.">
        <title>The Global Catalogue of Microorganisms (GCM) 10K type strain sequencing project: providing services to taxonomists for standard genome sequencing and annotation.</title>
        <authorList>
            <consortium name="The Broad Institute Genomics Platform"/>
            <consortium name="The Broad Institute Genome Sequencing Center for Infectious Disease"/>
            <person name="Wu L."/>
            <person name="Ma J."/>
        </authorList>
    </citation>
    <scope>NUCLEOTIDE SEQUENCE [LARGE SCALE GENOMIC DNA]</scope>
    <source>
        <strain evidence="3">KACC 12508</strain>
    </source>
</reference>
<evidence type="ECO:0000313" key="2">
    <source>
        <dbReference type="EMBL" id="MFC7288144.1"/>
    </source>
</evidence>
<dbReference type="PANTHER" id="PTHR43861">
    <property type="entry name" value="TRANS-ACONITATE 2-METHYLTRANSFERASE-RELATED"/>
    <property type="match status" value="1"/>
</dbReference>
<dbReference type="GO" id="GO:0008168">
    <property type="term" value="F:methyltransferase activity"/>
    <property type="evidence" value="ECO:0007669"/>
    <property type="project" value="UniProtKB-KW"/>
</dbReference>
<keyword evidence="3" id="KW-1185">Reference proteome</keyword>
<dbReference type="Pfam" id="PF08241">
    <property type="entry name" value="Methyltransf_11"/>
    <property type="match status" value="1"/>
</dbReference>
<dbReference type="Proteomes" id="UP001596542">
    <property type="component" value="Unassembled WGS sequence"/>
</dbReference>
<dbReference type="InterPro" id="IPR029063">
    <property type="entry name" value="SAM-dependent_MTases_sf"/>
</dbReference>
<dbReference type="Gene3D" id="3.40.50.150">
    <property type="entry name" value="Vaccinia Virus protein VP39"/>
    <property type="match status" value="1"/>
</dbReference>
<dbReference type="GO" id="GO:0032259">
    <property type="term" value="P:methylation"/>
    <property type="evidence" value="ECO:0007669"/>
    <property type="project" value="UniProtKB-KW"/>
</dbReference>
<evidence type="ECO:0000313" key="3">
    <source>
        <dbReference type="Proteomes" id="UP001596542"/>
    </source>
</evidence>
<sequence length="282" mass="30935">MHKDLHEANRLSWNAATRAHNSHKGDQALFFRNGGSTLFPEEQGLLGEVQGLKVLHLQCNSGQDSLSIARLGADLTGVDISDEAITFARELATGSGIAAHFERADVFDYLGSAAVPDRSFDLVFSSYGTICWLSDLTAWAQGIARVLKPGGRFVFVEFHPYAMVFDEQWRMHYDYFNSAPLAQDGVSDYVAESGDGLALGVYQAGEQDFANPHPSHEFTWGLGQVITALSQSGLAIARLDEYPYANGWKGFDDMQDSGGRRMVPPAGMPRIPLMYSIVAHKQ</sequence>
<feature type="domain" description="Methyltransferase type 11" evidence="1">
    <location>
        <begin position="55"/>
        <end position="155"/>
    </location>
</feature>
<organism evidence="2 3">
    <name type="scientific">Herminiimonas glaciei</name>
    <dbReference type="NCBI Taxonomy" id="523788"/>
    <lineage>
        <taxon>Bacteria</taxon>
        <taxon>Pseudomonadati</taxon>
        <taxon>Pseudomonadota</taxon>
        <taxon>Betaproteobacteria</taxon>
        <taxon>Burkholderiales</taxon>
        <taxon>Oxalobacteraceae</taxon>
        <taxon>Herminiimonas</taxon>
    </lineage>
</organism>
<dbReference type="PANTHER" id="PTHR43861:SF1">
    <property type="entry name" value="TRANS-ACONITATE 2-METHYLTRANSFERASE"/>
    <property type="match status" value="1"/>
</dbReference>
<keyword evidence="2" id="KW-0808">Transferase</keyword>
<name>A0ABW2IB05_9BURK</name>
<protein>
    <submittedName>
        <fullName evidence="2">Class I SAM-dependent methyltransferase</fullName>
        <ecNumber evidence="2">2.1.1.-</ecNumber>
    </submittedName>
</protein>
<proteinExistence type="predicted"/>
<dbReference type="EMBL" id="JBHTBU010000001">
    <property type="protein sequence ID" value="MFC7288144.1"/>
    <property type="molecule type" value="Genomic_DNA"/>
</dbReference>
<dbReference type="SUPFAM" id="SSF53335">
    <property type="entry name" value="S-adenosyl-L-methionine-dependent methyltransferases"/>
    <property type="match status" value="1"/>
</dbReference>
<dbReference type="CDD" id="cd02440">
    <property type="entry name" value="AdoMet_MTases"/>
    <property type="match status" value="1"/>
</dbReference>
<dbReference type="RefSeq" id="WP_382271508.1">
    <property type="nucleotide sequence ID" value="NZ_JBHTBU010000001.1"/>
</dbReference>
<dbReference type="EC" id="2.1.1.-" evidence="2"/>
<evidence type="ECO:0000259" key="1">
    <source>
        <dbReference type="Pfam" id="PF08241"/>
    </source>
</evidence>
<keyword evidence="2" id="KW-0489">Methyltransferase</keyword>
<accession>A0ABW2IB05</accession>
<dbReference type="InterPro" id="IPR013216">
    <property type="entry name" value="Methyltransf_11"/>
</dbReference>